<evidence type="ECO:0000256" key="4">
    <source>
        <dbReference type="ARBA" id="ARBA00023125"/>
    </source>
</evidence>
<feature type="domain" description="RNA polymerase sigma-70 region 2" evidence="6">
    <location>
        <begin position="13"/>
        <end position="79"/>
    </location>
</feature>
<dbReference type="NCBIfam" id="TIGR02937">
    <property type="entry name" value="sigma70-ECF"/>
    <property type="match status" value="1"/>
</dbReference>
<keyword evidence="3" id="KW-0731">Sigma factor</keyword>
<evidence type="ECO:0000313" key="8">
    <source>
        <dbReference type="EMBL" id="KKL81076.1"/>
    </source>
</evidence>
<evidence type="ECO:0000256" key="5">
    <source>
        <dbReference type="ARBA" id="ARBA00023163"/>
    </source>
</evidence>
<evidence type="ECO:0000259" key="6">
    <source>
        <dbReference type="Pfam" id="PF04542"/>
    </source>
</evidence>
<accession>A0A0F9FRT6</accession>
<evidence type="ECO:0008006" key="9">
    <source>
        <dbReference type="Google" id="ProtNLM"/>
    </source>
</evidence>
<evidence type="ECO:0000256" key="1">
    <source>
        <dbReference type="ARBA" id="ARBA00010641"/>
    </source>
</evidence>
<dbReference type="EMBL" id="LAZR01022667">
    <property type="protein sequence ID" value="KKL81076.1"/>
    <property type="molecule type" value="Genomic_DNA"/>
</dbReference>
<dbReference type="InterPro" id="IPR036388">
    <property type="entry name" value="WH-like_DNA-bd_sf"/>
</dbReference>
<dbReference type="GO" id="GO:0006352">
    <property type="term" value="P:DNA-templated transcription initiation"/>
    <property type="evidence" value="ECO:0007669"/>
    <property type="project" value="InterPro"/>
</dbReference>
<sequence length="190" mass="21373">MVTQEGKVRVERLYTECAAPLLGYLNRRLPTIEIAKDVAGEVWISATRAIDSLRSPAAGRSWLFSIAYHAVVNYYRTAKAAIEVVEADAPLPWALRPADSRSEPEALYEDKVRVGEITQLVATLPLLPQSVFLLMADGYNYKDIGNRLHLTQPAVRVLVHRLRRYLIQGLQRQRQGLTPATARMPLRVDP</sequence>
<dbReference type="InterPro" id="IPR014284">
    <property type="entry name" value="RNA_pol_sigma-70_dom"/>
</dbReference>
<dbReference type="InterPro" id="IPR013325">
    <property type="entry name" value="RNA_pol_sigma_r2"/>
</dbReference>
<dbReference type="InterPro" id="IPR039425">
    <property type="entry name" value="RNA_pol_sigma-70-like"/>
</dbReference>
<comment type="caution">
    <text evidence="8">The sequence shown here is derived from an EMBL/GenBank/DDBJ whole genome shotgun (WGS) entry which is preliminary data.</text>
</comment>
<dbReference type="InterPro" id="IPR013324">
    <property type="entry name" value="RNA_pol_sigma_r3/r4-like"/>
</dbReference>
<dbReference type="PANTHER" id="PTHR43133">
    <property type="entry name" value="RNA POLYMERASE ECF-TYPE SIGMA FACTO"/>
    <property type="match status" value="1"/>
</dbReference>
<keyword evidence="4" id="KW-0238">DNA-binding</keyword>
<dbReference type="GO" id="GO:0003677">
    <property type="term" value="F:DNA binding"/>
    <property type="evidence" value="ECO:0007669"/>
    <property type="project" value="UniProtKB-KW"/>
</dbReference>
<dbReference type="SUPFAM" id="SSF88946">
    <property type="entry name" value="Sigma2 domain of RNA polymerase sigma factors"/>
    <property type="match status" value="1"/>
</dbReference>
<feature type="domain" description="RNA polymerase sigma factor 70 region 4 type 2" evidence="7">
    <location>
        <begin position="116"/>
        <end position="165"/>
    </location>
</feature>
<dbReference type="Pfam" id="PF04542">
    <property type="entry name" value="Sigma70_r2"/>
    <property type="match status" value="1"/>
</dbReference>
<organism evidence="8">
    <name type="scientific">marine sediment metagenome</name>
    <dbReference type="NCBI Taxonomy" id="412755"/>
    <lineage>
        <taxon>unclassified sequences</taxon>
        <taxon>metagenomes</taxon>
        <taxon>ecological metagenomes</taxon>
    </lineage>
</organism>
<dbReference type="AlphaFoldDB" id="A0A0F9FRT6"/>
<evidence type="ECO:0000256" key="3">
    <source>
        <dbReference type="ARBA" id="ARBA00023082"/>
    </source>
</evidence>
<dbReference type="GO" id="GO:0016987">
    <property type="term" value="F:sigma factor activity"/>
    <property type="evidence" value="ECO:0007669"/>
    <property type="project" value="UniProtKB-KW"/>
</dbReference>
<dbReference type="InterPro" id="IPR007627">
    <property type="entry name" value="RNA_pol_sigma70_r2"/>
</dbReference>
<dbReference type="PANTHER" id="PTHR43133:SF52">
    <property type="entry name" value="ECF RNA POLYMERASE SIGMA FACTOR SIGL"/>
    <property type="match status" value="1"/>
</dbReference>
<evidence type="ECO:0000259" key="7">
    <source>
        <dbReference type="Pfam" id="PF08281"/>
    </source>
</evidence>
<keyword evidence="2" id="KW-0805">Transcription regulation</keyword>
<dbReference type="Gene3D" id="1.10.10.10">
    <property type="entry name" value="Winged helix-like DNA-binding domain superfamily/Winged helix DNA-binding domain"/>
    <property type="match status" value="1"/>
</dbReference>
<name>A0A0F9FRT6_9ZZZZ</name>
<protein>
    <recommendedName>
        <fullName evidence="9">RNA polymerase sigma factor 70 region 4 type 2 domain-containing protein</fullName>
    </recommendedName>
</protein>
<keyword evidence="5" id="KW-0804">Transcription</keyword>
<dbReference type="Gene3D" id="1.10.1740.10">
    <property type="match status" value="1"/>
</dbReference>
<evidence type="ECO:0000256" key="2">
    <source>
        <dbReference type="ARBA" id="ARBA00023015"/>
    </source>
</evidence>
<dbReference type="InterPro" id="IPR013249">
    <property type="entry name" value="RNA_pol_sigma70_r4_t2"/>
</dbReference>
<comment type="similarity">
    <text evidence="1">Belongs to the sigma-70 factor family. ECF subfamily.</text>
</comment>
<reference evidence="8" key="1">
    <citation type="journal article" date="2015" name="Nature">
        <title>Complex archaea that bridge the gap between prokaryotes and eukaryotes.</title>
        <authorList>
            <person name="Spang A."/>
            <person name="Saw J.H."/>
            <person name="Jorgensen S.L."/>
            <person name="Zaremba-Niedzwiedzka K."/>
            <person name="Martijn J."/>
            <person name="Lind A.E."/>
            <person name="van Eijk R."/>
            <person name="Schleper C."/>
            <person name="Guy L."/>
            <person name="Ettema T.J."/>
        </authorList>
    </citation>
    <scope>NUCLEOTIDE SEQUENCE</scope>
</reference>
<dbReference type="Pfam" id="PF08281">
    <property type="entry name" value="Sigma70_r4_2"/>
    <property type="match status" value="1"/>
</dbReference>
<dbReference type="SUPFAM" id="SSF88659">
    <property type="entry name" value="Sigma3 and sigma4 domains of RNA polymerase sigma factors"/>
    <property type="match status" value="1"/>
</dbReference>
<proteinExistence type="inferred from homology"/>
<gene>
    <name evidence="8" type="ORF">LCGC14_1998380</name>
</gene>